<organism evidence="9 12">
    <name type="scientific">Pediococcus damnosus</name>
    <dbReference type="NCBI Taxonomy" id="51663"/>
    <lineage>
        <taxon>Bacteria</taxon>
        <taxon>Bacillati</taxon>
        <taxon>Bacillota</taxon>
        <taxon>Bacilli</taxon>
        <taxon>Lactobacillales</taxon>
        <taxon>Lactobacillaceae</taxon>
        <taxon>Pediococcus</taxon>
    </lineage>
</organism>
<dbReference type="InterPro" id="IPR050661">
    <property type="entry name" value="BglG_antiterminators"/>
</dbReference>
<dbReference type="InterPro" id="IPR002178">
    <property type="entry name" value="PTS_EIIA_type-2_dom"/>
</dbReference>
<dbReference type="InterPro" id="IPR036095">
    <property type="entry name" value="PTS_EIIB-like_sf"/>
</dbReference>
<keyword evidence="3" id="KW-0805">Transcription regulation</keyword>
<evidence type="ECO:0000256" key="3">
    <source>
        <dbReference type="ARBA" id="ARBA00023015"/>
    </source>
</evidence>
<evidence type="ECO:0000256" key="5">
    <source>
        <dbReference type="ARBA" id="ARBA00023163"/>
    </source>
</evidence>
<dbReference type="InterPro" id="IPR007737">
    <property type="entry name" value="Mga_HTH"/>
</dbReference>
<dbReference type="Proteomes" id="UP000076405">
    <property type="component" value="Chromosome"/>
</dbReference>
<feature type="domain" description="PTS EIIA type-2" evidence="6">
    <location>
        <begin position="501"/>
        <end position="639"/>
    </location>
</feature>
<dbReference type="GO" id="GO:0008982">
    <property type="term" value="F:protein-N(PI)-phosphohistidine-sugar phosphotransferase activity"/>
    <property type="evidence" value="ECO:0007669"/>
    <property type="project" value="InterPro"/>
</dbReference>
<keyword evidence="4" id="KW-0010">Activator</keyword>
<dbReference type="EMBL" id="CP012288">
    <property type="protein sequence ID" value="AMV66820.1"/>
    <property type="molecule type" value="Genomic_DNA"/>
</dbReference>
<dbReference type="Pfam" id="PF00874">
    <property type="entry name" value="PRD"/>
    <property type="match status" value="2"/>
</dbReference>
<proteinExistence type="predicted"/>
<evidence type="ECO:0000313" key="9">
    <source>
        <dbReference type="EMBL" id="AMV63284.1"/>
    </source>
</evidence>
<gene>
    <name evidence="9" type="ORF">ADU70_1818</name>
    <name evidence="10" type="ORF">ADU72_0875</name>
</gene>
<dbReference type="PROSITE" id="PS51372">
    <property type="entry name" value="PRD_2"/>
    <property type="match status" value="1"/>
</dbReference>
<sequence length="642" mass="73025">MQESIQDLTDQEVDIVKLILNSGVVHYSDISKHIGRSRKTISKYLDSIQEVVRTYDVKLVRKRNVGIYFDGSTNGLQNAIQNKPRSTLKSNRDERVISILSKLLLSGKPQTIQDLADNAFVSRSTLEKDFKQVKRMLAKFGATINTNHNGMVIDATESSKRKLMSQLLTMYWGETAYSEDKKGEIHRQIDIPSAMRPFFSKATFDNVLKSLKEFEKQSTIHFTDYEFQSLAIHLVVSIERIRKDKTLAKSGTEVELEADTKKLVSILENNFKFSIPEDECQYINIHILAAEGQPIDNDKLEKADMPIQKNNIHEFLVEALVNYDEALLRGLTVHLTSALKRLSLGLNLYNPYTADIKTFFPLAFNTAMDLGTKIEKVFSIKLNDDEIAFMALHIEAFIERKKDMVDAVIVCSTGLGTARLLEQRMRNFFTDTIHINRITSIQDLMRNPISEDLVISTINIKIPGKHVVVVSPFLDEKSTNRIQKISNKVLSERQDSNSFGKLLTEKLVYIAHGAETKQEVINKIGNDLVDQVFGRTGICQAAMKREKMASTAMNNIAMPHAPIDFVVHPCIAIYVNSDGILWGDNQVNIVFFLAMNREVQSEIEQIYKHFNNVLENKKLIKKIINSKRKNEILNLLRGDLIE</sequence>
<dbReference type="GO" id="GO:0009401">
    <property type="term" value="P:phosphoenolpyruvate-dependent sugar phosphotransferase system"/>
    <property type="evidence" value="ECO:0007669"/>
    <property type="project" value="InterPro"/>
</dbReference>
<keyword evidence="11" id="KW-1185">Reference proteome</keyword>
<feature type="domain" description="PTS EIIB type-2" evidence="7">
    <location>
        <begin position="405"/>
        <end position="494"/>
    </location>
</feature>
<dbReference type="PANTHER" id="PTHR30185">
    <property type="entry name" value="CRYPTIC BETA-GLUCOSIDE BGL OPERON ANTITERMINATOR"/>
    <property type="match status" value="1"/>
</dbReference>
<evidence type="ECO:0000259" key="7">
    <source>
        <dbReference type="PROSITE" id="PS51099"/>
    </source>
</evidence>
<dbReference type="InterPro" id="IPR011608">
    <property type="entry name" value="PRD"/>
</dbReference>
<dbReference type="Gene3D" id="1.10.1790.10">
    <property type="entry name" value="PRD domain"/>
    <property type="match status" value="2"/>
</dbReference>
<dbReference type="Pfam" id="PF05043">
    <property type="entry name" value="Mga"/>
    <property type="match status" value="1"/>
</dbReference>
<evidence type="ECO:0000313" key="10">
    <source>
        <dbReference type="EMBL" id="AMV66820.1"/>
    </source>
</evidence>
<keyword evidence="5" id="KW-0804">Transcription</keyword>
<evidence type="ECO:0000259" key="8">
    <source>
        <dbReference type="PROSITE" id="PS51372"/>
    </source>
</evidence>
<dbReference type="CDD" id="cd05568">
    <property type="entry name" value="PTS_IIB_bgl_like"/>
    <property type="match status" value="1"/>
</dbReference>
<name>A0AAC9B2Q4_9LACO</name>
<dbReference type="PROSITE" id="PS51094">
    <property type="entry name" value="PTS_EIIA_TYPE_2"/>
    <property type="match status" value="1"/>
</dbReference>
<dbReference type="EMBL" id="CP012275">
    <property type="protein sequence ID" value="AMV63284.1"/>
    <property type="molecule type" value="Genomic_DNA"/>
</dbReference>
<dbReference type="InterPro" id="IPR013011">
    <property type="entry name" value="PTS_EIIB_2"/>
</dbReference>
<evidence type="ECO:0000256" key="2">
    <source>
        <dbReference type="ARBA" id="ARBA00022737"/>
    </source>
</evidence>
<dbReference type="PROSITE" id="PS51099">
    <property type="entry name" value="PTS_EIIB_TYPE_2"/>
    <property type="match status" value="1"/>
</dbReference>
<dbReference type="GO" id="GO:0006355">
    <property type="term" value="P:regulation of DNA-templated transcription"/>
    <property type="evidence" value="ECO:0007669"/>
    <property type="project" value="InterPro"/>
</dbReference>
<dbReference type="InterPro" id="IPR036634">
    <property type="entry name" value="PRD_sf"/>
</dbReference>
<dbReference type="SUPFAM" id="SSF55804">
    <property type="entry name" value="Phoshotransferase/anion transport protein"/>
    <property type="match status" value="1"/>
</dbReference>
<dbReference type="SUPFAM" id="SSF52794">
    <property type="entry name" value="PTS system IIB component-like"/>
    <property type="match status" value="1"/>
</dbReference>
<keyword evidence="2" id="KW-0677">Repeat</keyword>
<reference evidence="11 12" key="1">
    <citation type="journal article" date="2016" name="PLoS ONE">
        <title>The Identification of Novel Diagnostic Marker Genes for the Detection of Beer Spoiling Pediococcus damnosus Strains Using the BlAst Diagnostic Gene findEr.</title>
        <authorList>
            <person name="Behr J."/>
            <person name="Geissler A.J."/>
            <person name="Schmid J."/>
            <person name="Zehe A."/>
            <person name="Vogel R.F."/>
        </authorList>
    </citation>
    <scope>NUCLEOTIDE SEQUENCE [LARGE SCALE GENOMIC DNA]</scope>
    <source>
        <strain evidence="9 12">TMW 2.1533</strain>
        <strain evidence="10 11">TMW 2.1535</strain>
    </source>
</reference>
<evidence type="ECO:0000256" key="1">
    <source>
        <dbReference type="ARBA" id="ARBA00022679"/>
    </source>
</evidence>
<dbReference type="RefSeq" id="WP_056986100.1">
    <property type="nucleotide sequence ID" value="NZ_BAAAXI010000180.1"/>
</dbReference>
<dbReference type="KEGG" id="pdm:ADU72_0875"/>
<feature type="domain" description="PRD" evidence="8">
    <location>
        <begin position="295"/>
        <end position="404"/>
    </location>
</feature>
<dbReference type="PANTHER" id="PTHR30185:SF13">
    <property type="entry name" value="LICABCH OPERON REGULATOR-RELATED"/>
    <property type="match status" value="1"/>
</dbReference>
<dbReference type="InterPro" id="IPR016152">
    <property type="entry name" value="PTrfase/Anion_transptr"/>
</dbReference>
<dbReference type="Proteomes" id="UP000076244">
    <property type="component" value="Chromosome"/>
</dbReference>
<dbReference type="SUPFAM" id="SSF63520">
    <property type="entry name" value="PTS-regulatory domain, PRD"/>
    <property type="match status" value="2"/>
</dbReference>
<evidence type="ECO:0000256" key="4">
    <source>
        <dbReference type="ARBA" id="ARBA00023159"/>
    </source>
</evidence>
<dbReference type="InterPro" id="IPR036388">
    <property type="entry name" value="WH-like_DNA-bd_sf"/>
</dbReference>
<evidence type="ECO:0000313" key="11">
    <source>
        <dbReference type="Proteomes" id="UP000076244"/>
    </source>
</evidence>
<evidence type="ECO:0000313" key="12">
    <source>
        <dbReference type="Proteomes" id="UP000076405"/>
    </source>
</evidence>
<dbReference type="Gene3D" id="1.10.10.10">
    <property type="entry name" value="Winged helix-like DNA-binding domain superfamily/Winged helix DNA-binding domain"/>
    <property type="match status" value="1"/>
</dbReference>
<dbReference type="AlphaFoldDB" id="A0AAC9B2Q4"/>
<dbReference type="Gene3D" id="3.40.930.10">
    <property type="entry name" value="Mannitol-specific EII, Chain A"/>
    <property type="match status" value="1"/>
</dbReference>
<keyword evidence="1" id="KW-0808">Transferase</keyword>
<accession>A0AAC9B2Q4</accession>
<dbReference type="Pfam" id="PF00359">
    <property type="entry name" value="PTS_EIIA_2"/>
    <property type="match status" value="1"/>
</dbReference>
<dbReference type="Gene3D" id="3.40.50.2300">
    <property type="match status" value="1"/>
</dbReference>
<evidence type="ECO:0000259" key="6">
    <source>
        <dbReference type="PROSITE" id="PS51094"/>
    </source>
</evidence>
<protein>
    <submittedName>
        <fullName evidence="9">Transcriptional antiterminator, BglG</fullName>
    </submittedName>
</protein>